<name>A0ABY7C2T0_9HYPH</name>
<accession>A0ABY7C2T0</accession>
<evidence type="ECO:0000259" key="3">
    <source>
        <dbReference type="Pfam" id="PF01012"/>
    </source>
</evidence>
<sequence length="257" mass="27104">MKTIVLLSEANDPISGRPHLSRLEAQAIGLAANLDKTPQGLHVGPSEEGASAALGHGLSGLDVVETSVGEDPLPAIAGFLKNALNGNEPPALFLCGRRGEGGLETGIVPYLLAEALDLPILADAVAIRPGEVQGTLVVDQAMAKGARRRVTVRLPVIATVHALAPPPQPFAYGRMRRGELRRHRADMIPAAATSAESTTPVVGSHEERPHRARPKLMRTSGTSAGSHNLHVGPEPDEAARLILAYLEENGIRRYGND</sequence>
<dbReference type="Gene3D" id="3.40.50.620">
    <property type="entry name" value="HUPs"/>
    <property type="match status" value="1"/>
</dbReference>
<dbReference type="Proteomes" id="UP001164020">
    <property type="component" value="Chromosome"/>
</dbReference>
<dbReference type="Pfam" id="PF01012">
    <property type="entry name" value="ETF"/>
    <property type="match status" value="1"/>
</dbReference>
<feature type="region of interest" description="Disordered" evidence="2">
    <location>
        <begin position="192"/>
        <end position="233"/>
    </location>
</feature>
<keyword evidence="1" id="KW-0813">Transport</keyword>
<evidence type="ECO:0000256" key="1">
    <source>
        <dbReference type="ARBA" id="ARBA00022982"/>
    </source>
</evidence>
<dbReference type="InterPro" id="IPR014729">
    <property type="entry name" value="Rossmann-like_a/b/a_fold"/>
</dbReference>
<evidence type="ECO:0000313" key="5">
    <source>
        <dbReference type="Proteomes" id="UP001164020"/>
    </source>
</evidence>
<reference evidence="4" key="1">
    <citation type="submission" date="2022-12" db="EMBL/GenBank/DDBJ databases">
        <title>Jiella pelagia sp. nov., isolated from phosphonate enriched culture of Northwest Pacific surface seawater.</title>
        <authorList>
            <person name="Shin D.Y."/>
            <person name="Hwang C.Y."/>
        </authorList>
    </citation>
    <scope>NUCLEOTIDE SEQUENCE</scope>
    <source>
        <strain evidence="4">HL-NP1</strain>
    </source>
</reference>
<dbReference type="InterPro" id="IPR014730">
    <property type="entry name" value="ETF_a/b_N"/>
</dbReference>
<proteinExistence type="predicted"/>
<dbReference type="RefSeq" id="WP_268882081.1">
    <property type="nucleotide sequence ID" value="NZ_CP114029.1"/>
</dbReference>
<feature type="domain" description="Electron transfer flavoprotein alpha/beta-subunit N-terminal" evidence="3">
    <location>
        <begin position="20"/>
        <end position="183"/>
    </location>
</feature>
<evidence type="ECO:0000313" key="4">
    <source>
        <dbReference type="EMBL" id="WAP69645.1"/>
    </source>
</evidence>
<keyword evidence="5" id="KW-1185">Reference proteome</keyword>
<gene>
    <name evidence="4" type="ORF">OH818_05335</name>
</gene>
<evidence type="ECO:0000256" key="2">
    <source>
        <dbReference type="SAM" id="MobiDB-lite"/>
    </source>
</evidence>
<protein>
    <submittedName>
        <fullName evidence="4">Electron transfer flavoprotein subunit beta</fullName>
    </submittedName>
</protein>
<dbReference type="SUPFAM" id="SSF52402">
    <property type="entry name" value="Adenine nucleotide alpha hydrolases-like"/>
    <property type="match status" value="1"/>
</dbReference>
<dbReference type="EMBL" id="CP114029">
    <property type="protein sequence ID" value="WAP69645.1"/>
    <property type="molecule type" value="Genomic_DNA"/>
</dbReference>
<keyword evidence="1" id="KW-0249">Electron transport</keyword>
<organism evidence="4 5">
    <name type="scientific">Jiella pelagia</name>
    <dbReference type="NCBI Taxonomy" id="2986949"/>
    <lineage>
        <taxon>Bacteria</taxon>
        <taxon>Pseudomonadati</taxon>
        <taxon>Pseudomonadota</taxon>
        <taxon>Alphaproteobacteria</taxon>
        <taxon>Hyphomicrobiales</taxon>
        <taxon>Aurantimonadaceae</taxon>
        <taxon>Jiella</taxon>
    </lineage>
</organism>